<organism evidence="1 2">
    <name type="scientific">Paenibacillus dokdonensis</name>
    <dbReference type="NCBI Taxonomy" id="2567944"/>
    <lineage>
        <taxon>Bacteria</taxon>
        <taxon>Bacillati</taxon>
        <taxon>Bacillota</taxon>
        <taxon>Bacilli</taxon>
        <taxon>Bacillales</taxon>
        <taxon>Paenibacillaceae</taxon>
        <taxon>Paenibacillus</taxon>
    </lineage>
</organism>
<name>A0ABU6GME9_9BACL</name>
<dbReference type="RefSeq" id="WP_326086397.1">
    <property type="nucleotide sequence ID" value="NZ_JARLKZ010000004.1"/>
</dbReference>
<protein>
    <recommendedName>
        <fullName evidence="3">AsnC family transcriptional regulator</fullName>
    </recommendedName>
</protein>
<sequence length="41" mass="4980">MLEDIDRKILRILYNYSSERRRLPSMKELVIKTGKTKQDIK</sequence>
<dbReference type="Proteomes" id="UP001344632">
    <property type="component" value="Unassembled WGS sequence"/>
</dbReference>
<dbReference type="EMBL" id="JARLKZ010000004">
    <property type="protein sequence ID" value="MEC0239332.1"/>
    <property type="molecule type" value="Genomic_DNA"/>
</dbReference>
<comment type="caution">
    <text evidence="1">The sequence shown here is derived from an EMBL/GenBank/DDBJ whole genome shotgun (WGS) entry which is preliminary data.</text>
</comment>
<proteinExistence type="predicted"/>
<gene>
    <name evidence="1" type="ORF">P4H66_05600</name>
</gene>
<reference evidence="1 2" key="1">
    <citation type="submission" date="2023-03" db="EMBL/GenBank/DDBJ databases">
        <title>Bacillus Genome Sequencing.</title>
        <authorList>
            <person name="Dunlap C."/>
        </authorList>
    </citation>
    <scope>NUCLEOTIDE SEQUENCE [LARGE SCALE GENOMIC DNA]</scope>
    <source>
        <strain evidence="1 2">BD-525</strain>
    </source>
</reference>
<accession>A0ABU6GME9</accession>
<evidence type="ECO:0008006" key="3">
    <source>
        <dbReference type="Google" id="ProtNLM"/>
    </source>
</evidence>
<evidence type="ECO:0000313" key="1">
    <source>
        <dbReference type="EMBL" id="MEC0239332.1"/>
    </source>
</evidence>
<keyword evidence="2" id="KW-1185">Reference proteome</keyword>
<evidence type="ECO:0000313" key="2">
    <source>
        <dbReference type="Proteomes" id="UP001344632"/>
    </source>
</evidence>